<comment type="similarity">
    <text evidence="9">Belongs to the NFYC/HAP5 subunit family.</text>
</comment>
<dbReference type="AlphaFoldDB" id="A0AAV0X0Z0"/>
<comment type="caution">
    <text evidence="15">The sequence shown here is derived from an EMBL/GenBank/DDBJ whole genome shotgun (WGS) entry which is preliminary data.</text>
</comment>
<accession>A0AAV0X0Z0</accession>
<dbReference type="Pfam" id="PF00125">
    <property type="entry name" value="Histone"/>
    <property type="match status" value="1"/>
</dbReference>
<dbReference type="GO" id="GO:0001228">
    <property type="term" value="F:DNA-binding transcription activator activity, RNA polymerase II-specific"/>
    <property type="evidence" value="ECO:0007669"/>
    <property type="project" value="TreeGrafter"/>
</dbReference>
<dbReference type="FunFam" id="1.10.20.10:FF:000006">
    <property type="entry name" value="Nuclear transcription factor Y subunit gamma"/>
    <property type="match status" value="1"/>
</dbReference>
<protein>
    <recommendedName>
        <fullName evidence="10">Nuclear transcription factor Y subunit gamma</fullName>
    </recommendedName>
    <alternativeName>
        <fullName evidence="11">CAAT box DNA-binding protein subunit C</fullName>
    </alternativeName>
    <alternativeName>
        <fullName evidence="12">Nuclear transcription factor Y subunit C</fullName>
    </alternativeName>
</protein>
<evidence type="ECO:0000259" key="14">
    <source>
        <dbReference type="Pfam" id="PF00125"/>
    </source>
</evidence>
<dbReference type="PANTHER" id="PTHR10252:SF8">
    <property type="entry name" value="NUCLEAR TRANSCRIPTION FACTOR Y SUBUNIT GAMMA"/>
    <property type="match status" value="1"/>
</dbReference>
<feature type="compositionally biased region" description="Acidic residues" evidence="13">
    <location>
        <begin position="9"/>
        <end position="22"/>
    </location>
</feature>
<dbReference type="GO" id="GO:0046982">
    <property type="term" value="F:protein heterodimerization activity"/>
    <property type="evidence" value="ECO:0007669"/>
    <property type="project" value="InterPro"/>
</dbReference>
<evidence type="ECO:0000256" key="3">
    <source>
        <dbReference type="ARBA" id="ARBA00023125"/>
    </source>
</evidence>
<gene>
    <name evidence="15" type="ORF">MEUPH1_LOCUS16966</name>
</gene>
<dbReference type="InterPro" id="IPR007125">
    <property type="entry name" value="H2A/H2B/H3"/>
</dbReference>
<dbReference type="Gene3D" id="1.10.20.10">
    <property type="entry name" value="Histone, subunit A"/>
    <property type="match status" value="1"/>
</dbReference>
<dbReference type="SUPFAM" id="SSF47113">
    <property type="entry name" value="Histone-fold"/>
    <property type="match status" value="1"/>
</dbReference>
<feature type="region of interest" description="Disordered" evidence="13">
    <location>
        <begin position="1"/>
        <end position="23"/>
    </location>
</feature>
<evidence type="ECO:0000256" key="12">
    <source>
        <dbReference type="ARBA" id="ARBA00042663"/>
    </source>
</evidence>
<evidence type="ECO:0000256" key="9">
    <source>
        <dbReference type="ARBA" id="ARBA00038129"/>
    </source>
</evidence>
<evidence type="ECO:0000256" key="8">
    <source>
        <dbReference type="ARBA" id="ARBA00025911"/>
    </source>
</evidence>
<evidence type="ECO:0000313" key="15">
    <source>
        <dbReference type="EMBL" id="CAI6361825.1"/>
    </source>
</evidence>
<keyword evidence="2" id="KW-0805">Transcription regulation</keyword>
<sequence>MSFLVNPSTEEEEEDNLTEDEPNATTISVDDKNQTFNLAALNQFWPKAIEEIRKIGTLDLLKPQALPLTRIKKVMKLDDNVKMVSAEAPMLFSKAVEIFINELTLWAWTHTEHNRRSTLQRNDVAMAITKYDQFHFLIDIVPREEAKIVPKQVKTSLNPEQIPNNTSNITSTSTTVTGSQPQVIQLQGNTQALNTNSNSVLQLIQQVITPTGEIQHIPLQINFHQLQMLHMQIQNYPQFQQVQVVQSQPQIIQVASQANEPTPVYISQPTINPSSSPE</sequence>
<dbReference type="InterPro" id="IPR050568">
    <property type="entry name" value="Transcr_DNA_Rep_Reg"/>
</dbReference>
<keyword evidence="5" id="KW-0804">Transcription</keyword>
<proteinExistence type="inferred from homology"/>
<dbReference type="InterPro" id="IPR009072">
    <property type="entry name" value="Histone-fold"/>
</dbReference>
<feature type="domain" description="Core Histone H2A/H2B/H3" evidence="14">
    <location>
        <begin position="50"/>
        <end position="128"/>
    </location>
</feature>
<dbReference type="EMBL" id="CARXXK010000003">
    <property type="protein sequence ID" value="CAI6361825.1"/>
    <property type="molecule type" value="Genomic_DNA"/>
</dbReference>
<name>A0AAV0X0Z0_9HEMI</name>
<keyword evidence="3" id="KW-0238">DNA-binding</keyword>
<dbReference type="GO" id="GO:0016602">
    <property type="term" value="C:CCAAT-binding factor complex"/>
    <property type="evidence" value="ECO:0007669"/>
    <property type="project" value="TreeGrafter"/>
</dbReference>
<dbReference type="CDD" id="cd22908">
    <property type="entry name" value="HFD_NFYC-like"/>
    <property type="match status" value="1"/>
</dbReference>
<evidence type="ECO:0000256" key="11">
    <source>
        <dbReference type="ARBA" id="ARBA00042333"/>
    </source>
</evidence>
<evidence type="ECO:0000256" key="10">
    <source>
        <dbReference type="ARBA" id="ARBA00040590"/>
    </source>
</evidence>
<comment type="function">
    <text evidence="7">Component of the sequence-specific heterotrimeric transcription factor (NF-Y) which specifically recognizes a 5'-CCAAT-3' box motif found in the promoters of its target genes. NF-Y can function as both an activator and a repressor, depending on its interacting cofactors.</text>
</comment>
<organism evidence="15 16">
    <name type="scientific">Macrosiphum euphorbiae</name>
    <name type="common">potato aphid</name>
    <dbReference type="NCBI Taxonomy" id="13131"/>
    <lineage>
        <taxon>Eukaryota</taxon>
        <taxon>Metazoa</taxon>
        <taxon>Ecdysozoa</taxon>
        <taxon>Arthropoda</taxon>
        <taxon>Hexapoda</taxon>
        <taxon>Insecta</taxon>
        <taxon>Pterygota</taxon>
        <taxon>Neoptera</taxon>
        <taxon>Paraneoptera</taxon>
        <taxon>Hemiptera</taxon>
        <taxon>Sternorrhyncha</taxon>
        <taxon>Aphidomorpha</taxon>
        <taxon>Aphidoidea</taxon>
        <taxon>Aphididae</taxon>
        <taxon>Macrosiphini</taxon>
        <taxon>Macrosiphum</taxon>
    </lineage>
</organism>
<dbReference type="GO" id="GO:0000978">
    <property type="term" value="F:RNA polymerase II cis-regulatory region sequence-specific DNA binding"/>
    <property type="evidence" value="ECO:0007669"/>
    <property type="project" value="TreeGrafter"/>
</dbReference>
<keyword evidence="6" id="KW-0539">Nucleus</keyword>
<dbReference type="PANTHER" id="PTHR10252">
    <property type="entry name" value="HISTONE-LIKE TRANSCRIPTION FACTOR CCAAT-RELATED"/>
    <property type="match status" value="1"/>
</dbReference>
<evidence type="ECO:0000313" key="16">
    <source>
        <dbReference type="Proteomes" id="UP001160148"/>
    </source>
</evidence>
<dbReference type="Proteomes" id="UP001160148">
    <property type="component" value="Unassembled WGS sequence"/>
</dbReference>
<evidence type="ECO:0000256" key="5">
    <source>
        <dbReference type="ARBA" id="ARBA00023163"/>
    </source>
</evidence>
<evidence type="ECO:0000256" key="1">
    <source>
        <dbReference type="ARBA" id="ARBA00004123"/>
    </source>
</evidence>
<keyword evidence="16" id="KW-1185">Reference proteome</keyword>
<comment type="subcellular location">
    <subcellularLocation>
        <location evidence="1">Nucleus</location>
    </subcellularLocation>
</comment>
<evidence type="ECO:0000256" key="6">
    <source>
        <dbReference type="ARBA" id="ARBA00023242"/>
    </source>
</evidence>
<evidence type="ECO:0000256" key="13">
    <source>
        <dbReference type="SAM" id="MobiDB-lite"/>
    </source>
</evidence>
<keyword evidence="4" id="KW-0010">Activator</keyword>
<reference evidence="15 16" key="1">
    <citation type="submission" date="2023-01" db="EMBL/GenBank/DDBJ databases">
        <authorList>
            <person name="Whitehead M."/>
        </authorList>
    </citation>
    <scope>NUCLEOTIDE SEQUENCE [LARGE SCALE GENOMIC DNA]</scope>
</reference>
<evidence type="ECO:0000256" key="7">
    <source>
        <dbReference type="ARBA" id="ARBA00025263"/>
    </source>
</evidence>
<comment type="subunit">
    <text evidence="8">Heterotrimeric transcription factor composed of three components, NF-YA, NF-YB and NF-YC. NF-YB and NF-YC must interact and dimerize for NF-YA association and DNA binding.</text>
</comment>
<evidence type="ECO:0000256" key="4">
    <source>
        <dbReference type="ARBA" id="ARBA00023159"/>
    </source>
</evidence>
<evidence type="ECO:0000256" key="2">
    <source>
        <dbReference type="ARBA" id="ARBA00023015"/>
    </source>
</evidence>